<dbReference type="SUPFAM" id="SSF56112">
    <property type="entry name" value="Protein kinase-like (PK-like)"/>
    <property type="match status" value="1"/>
</dbReference>
<feature type="compositionally biased region" description="Polar residues" evidence="9">
    <location>
        <begin position="168"/>
        <end position="177"/>
    </location>
</feature>
<dbReference type="InterPro" id="IPR050236">
    <property type="entry name" value="Ser_Thr_kinase_AGC"/>
</dbReference>
<dbReference type="EMBL" id="RCMI01000448">
    <property type="protein sequence ID" value="KAG2910294.1"/>
    <property type="molecule type" value="Genomic_DNA"/>
</dbReference>
<gene>
    <name evidence="11" type="ORF">PC115_g12938</name>
</gene>
<keyword evidence="5" id="KW-0418">Kinase</keyword>
<keyword evidence="2" id="KW-0723">Serine/threonine-protein kinase</keyword>
<evidence type="ECO:0000256" key="8">
    <source>
        <dbReference type="ARBA" id="ARBA00048679"/>
    </source>
</evidence>
<evidence type="ECO:0000256" key="6">
    <source>
        <dbReference type="ARBA" id="ARBA00022840"/>
    </source>
</evidence>
<dbReference type="Gene3D" id="3.30.200.20">
    <property type="entry name" value="Phosphorylase Kinase, domain 1"/>
    <property type="match status" value="1"/>
</dbReference>
<dbReference type="GO" id="GO:0035556">
    <property type="term" value="P:intracellular signal transduction"/>
    <property type="evidence" value="ECO:0007669"/>
    <property type="project" value="TreeGrafter"/>
</dbReference>
<accession>A0A8T1BUZ1</accession>
<protein>
    <recommendedName>
        <fullName evidence="1">non-specific serine/threonine protein kinase</fullName>
        <ecNumber evidence="1">2.7.11.1</ecNumber>
    </recommendedName>
</protein>
<keyword evidence="4" id="KW-0547">Nucleotide-binding</keyword>
<dbReference type="VEuPathDB" id="FungiDB:PC110_g6563"/>
<evidence type="ECO:0000256" key="9">
    <source>
        <dbReference type="SAM" id="MobiDB-lite"/>
    </source>
</evidence>
<dbReference type="GO" id="GO:0005524">
    <property type="term" value="F:ATP binding"/>
    <property type="evidence" value="ECO:0007669"/>
    <property type="project" value="UniProtKB-KW"/>
</dbReference>
<dbReference type="Proteomes" id="UP000774804">
    <property type="component" value="Unassembled WGS sequence"/>
</dbReference>
<comment type="catalytic activity">
    <reaction evidence="7">
        <text>L-threonyl-[protein] + ATP = O-phospho-L-threonyl-[protein] + ADP + H(+)</text>
        <dbReference type="Rhea" id="RHEA:46608"/>
        <dbReference type="Rhea" id="RHEA-COMP:11060"/>
        <dbReference type="Rhea" id="RHEA-COMP:11605"/>
        <dbReference type="ChEBI" id="CHEBI:15378"/>
        <dbReference type="ChEBI" id="CHEBI:30013"/>
        <dbReference type="ChEBI" id="CHEBI:30616"/>
        <dbReference type="ChEBI" id="CHEBI:61977"/>
        <dbReference type="ChEBI" id="CHEBI:456216"/>
        <dbReference type="EC" id="2.7.11.1"/>
    </reaction>
</comment>
<dbReference type="GO" id="GO:0004674">
    <property type="term" value="F:protein serine/threonine kinase activity"/>
    <property type="evidence" value="ECO:0007669"/>
    <property type="project" value="UniProtKB-KW"/>
</dbReference>
<evidence type="ECO:0000313" key="11">
    <source>
        <dbReference type="EMBL" id="KAG2910294.1"/>
    </source>
</evidence>
<keyword evidence="6" id="KW-0067">ATP-binding</keyword>
<comment type="catalytic activity">
    <reaction evidence="8">
        <text>L-seryl-[protein] + ATP = O-phospho-L-seryl-[protein] + ADP + H(+)</text>
        <dbReference type="Rhea" id="RHEA:17989"/>
        <dbReference type="Rhea" id="RHEA-COMP:9863"/>
        <dbReference type="Rhea" id="RHEA-COMP:11604"/>
        <dbReference type="ChEBI" id="CHEBI:15378"/>
        <dbReference type="ChEBI" id="CHEBI:29999"/>
        <dbReference type="ChEBI" id="CHEBI:30616"/>
        <dbReference type="ChEBI" id="CHEBI:83421"/>
        <dbReference type="ChEBI" id="CHEBI:456216"/>
        <dbReference type="EC" id="2.7.11.1"/>
    </reaction>
</comment>
<evidence type="ECO:0000256" key="1">
    <source>
        <dbReference type="ARBA" id="ARBA00012513"/>
    </source>
</evidence>
<feature type="domain" description="Protein kinase" evidence="10">
    <location>
        <begin position="49"/>
        <end position="209"/>
    </location>
</feature>
<evidence type="ECO:0000313" key="12">
    <source>
        <dbReference type="Proteomes" id="UP000774804"/>
    </source>
</evidence>
<organism evidence="11 12">
    <name type="scientific">Phytophthora cactorum</name>
    <dbReference type="NCBI Taxonomy" id="29920"/>
    <lineage>
        <taxon>Eukaryota</taxon>
        <taxon>Sar</taxon>
        <taxon>Stramenopiles</taxon>
        <taxon>Oomycota</taxon>
        <taxon>Peronosporomycetes</taxon>
        <taxon>Peronosporales</taxon>
        <taxon>Peronosporaceae</taxon>
        <taxon>Phytophthora</taxon>
    </lineage>
</organism>
<evidence type="ECO:0000256" key="5">
    <source>
        <dbReference type="ARBA" id="ARBA00022777"/>
    </source>
</evidence>
<evidence type="ECO:0000256" key="2">
    <source>
        <dbReference type="ARBA" id="ARBA00022527"/>
    </source>
</evidence>
<evidence type="ECO:0000256" key="3">
    <source>
        <dbReference type="ARBA" id="ARBA00022679"/>
    </source>
</evidence>
<comment type="caution">
    <text evidence="11">The sequence shown here is derived from an EMBL/GenBank/DDBJ whole genome shotgun (WGS) entry which is preliminary data.</text>
</comment>
<name>A0A8T1BUZ1_9STRA</name>
<dbReference type="PANTHER" id="PTHR24356:SF1">
    <property type="entry name" value="SERINE_THREONINE-PROTEIN KINASE GREATWALL"/>
    <property type="match status" value="1"/>
</dbReference>
<keyword evidence="3" id="KW-0808">Transferase</keyword>
<dbReference type="PANTHER" id="PTHR24356">
    <property type="entry name" value="SERINE/THREONINE-PROTEIN KINASE"/>
    <property type="match status" value="1"/>
</dbReference>
<dbReference type="InterPro" id="IPR011009">
    <property type="entry name" value="Kinase-like_dom_sf"/>
</dbReference>
<proteinExistence type="predicted"/>
<feature type="region of interest" description="Disordered" evidence="9">
    <location>
        <begin position="168"/>
        <end position="189"/>
    </location>
</feature>
<sequence>MGGAASVDCTSNSNYRYGETPEVQASDDTSWIGTKLDMPLKPFSVENYFELLDIVGTGMLGKVRLVRHRRSSLYYILKSVKKKDVIVKRMIPQLEAERDAMAQMTAIRHPFSVQFFGSLATSSHVHFLLDHFNSSISRPICSMVAPQHTVWLAACIQALPGAVCRSSGRSANSQFHYGSSRRAAKNKRELPNSHLAKSLRFLGSVQFVA</sequence>
<reference evidence="11" key="1">
    <citation type="submission" date="2018-10" db="EMBL/GenBank/DDBJ databases">
        <title>Effector identification in a new, highly contiguous assembly of the strawberry crown rot pathogen Phytophthora cactorum.</title>
        <authorList>
            <person name="Armitage A.D."/>
            <person name="Nellist C.F."/>
            <person name="Bates H."/>
            <person name="Vickerstaff R.J."/>
            <person name="Harrison R.J."/>
        </authorList>
    </citation>
    <scope>NUCLEOTIDE SEQUENCE</scope>
    <source>
        <strain evidence="11">4032</strain>
    </source>
</reference>
<dbReference type="EC" id="2.7.11.1" evidence="1"/>
<evidence type="ECO:0000259" key="10">
    <source>
        <dbReference type="PROSITE" id="PS50011"/>
    </source>
</evidence>
<dbReference type="PROSITE" id="PS50011">
    <property type="entry name" value="PROTEIN_KINASE_DOM"/>
    <property type="match status" value="1"/>
</dbReference>
<evidence type="ECO:0000256" key="4">
    <source>
        <dbReference type="ARBA" id="ARBA00022741"/>
    </source>
</evidence>
<evidence type="ECO:0000256" key="7">
    <source>
        <dbReference type="ARBA" id="ARBA00047899"/>
    </source>
</evidence>
<dbReference type="InterPro" id="IPR000719">
    <property type="entry name" value="Prot_kinase_dom"/>
</dbReference>
<dbReference type="AlphaFoldDB" id="A0A8T1BUZ1"/>